<feature type="transmembrane region" description="Helical" evidence="1">
    <location>
        <begin position="21"/>
        <end position="42"/>
    </location>
</feature>
<dbReference type="AlphaFoldDB" id="A0AAU9DA64"/>
<evidence type="ECO:0000313" key="3">
    <source>
        <dbReference type="Proteomes" id="UP001348817"/>
    </source>
</evidence>
<proteinExistence type="predicted"/>
<keyword evidence="1" id="KW-0472">Membrane</keyword>
<keyword evidence="1" id="KW-0812">Transmembrane</keyword>
<reference evidence="2 3" key="1">
    <citation type="submission" date="2021-12" db="EMBL/GenBank/DDBJ databases">
        <title>Genome sequencing of bacteria with rrn-lacking chromosome and rrn-plasmid.</title>
        <authorList>
            <person name="Anda M."/>
            <person name="Iwasaki W."/>
        </authorList>
    </citation>
    <scope>NUCLEOTIDE SEQUENCE [LARGE SCALE GENOMIC DNA]</scope>
    <source>
        <strain evidence="2 3">DSM 100852</strain>
    </source>
</reference>
<dbReference type="KEGG" id="fax:FUAX_22380"/>
<gene>
    <name evidence="2" type="ORF">FUAX_22380</name>
</gene>
<keyword evidence="1" id="KW-1133">Transmembrane helix</keyword>
<sequence>MKDEFYIGYMDKPPRGVMGTVKKAVFGALAFFLISGLVFVLAPNKSDNATFELGEVTKLRGVLYAKPYPTLLVEFPDGASKDVLLLGYGKFGAQRILDVIKGEEGQVDGFEVSVSGNLIYYDGKTLFQLLMDEPDFFKKSVRSQTIRKREIYGEVRLEGEIIDPKCYFGVMKPGYGKIHRSCATRCLSGGIPPVLMVTSSTGEKEYYLIKKDNPGEFGESFLDFIAKPVEIRGNLERVGDWLVIKTNITKLKSL</sequence>
<evidence type="ECO:0000313" key="2">
    <source>
        <dbReference type="EMBL" id="BDD09806.1"/>
    </source>
</evidence>
<accession>A0AAU9DA64</accession>
<name>A0AAU9DA64_9BACT</name>
<evidence type="ECO:0000256" key="1">
    <source>
        <dbReference type="SAM" id="Phobius"/>
    </source>
</evidence>
<organism evidence="2 3">
    <name type="scientific">Fulvitalea axinellae</name>
    <dbReference type="NCBI Taxonomy" id="1182444"/>
    <lineage>
        <taxon>Bacteria</taxon>
        <taxon>Pseudomonadati</taxon>
        <taxon>Bacteroidota</taxon>
        <taxon>Cytophagia</taxon>
        <taxon>Cytophagales</taxon>
        <taxon>Persicobacteraceae</taxon>
        <taxon>Fulvitalea</taxon>
    </lineage>
</organism>
<keyword evidence="3" id="KW-1185">Reference proteome</keyword>
<dbReference type="Proteomes" id="UP001348817">
    <property type="component" value="Chromosome"/>
</dbReference>
<dbReference type="EMBL" id="AP025314">
    <property type="protein sequence ID" value="BDD09806.1"/>
    <property type="molecule type" value="Genomic_DNA"/>
</dbReference>
<protein>
    <submittedName>
        <fullName evidence="2">Uncharacterized protein</fullName>
    </submittedName>
</protein>